<organism evidence="1 2">
    <name type="scientific">Ambispora leptoticha</name>
    <dbReference type="NCBI Taxonomy" id="144679"/>
    <lineage>
        <taxon>Eukaryota</taxon>
        <taxon>Fungi</taxon>
        <taxon>Fungi incertae sedis</taxon>
        <taxon>Mucoromycota</taxon>
        <taxon>Glomeromycotina</taxon>
        <taxon>Glomeromycetes</taxon>
        <taxon>Archaeosporales</taxon>
        <taxon>Ambisporaceae</taxon>
        <taxon>Ambispora</taxon>
    </lineage>
</organism>
<comment type="caution">
    <text evidence="1">The sequence shown here is derived from an EMBL/GenBank/DDBJ whole genome shotgun (WGS) entry which is preliminary data.</text>
</comment>
<keyword evidence="2" id="KW-1185">Reference proteome</keyword>
<sequence length="76" mass="8709">LGDLWDCHDSKYSGFNLFAKKFTKDHLIFHPIKKLDYRLIHVKRIQDRLSAIKSKGAMSIELLSGIIEVEGSDGYT</sequence>
<reference evidence="1" key="1">
    <citation type="submission" date="2021-06" db="EMBL/GenBank/DDBJ databases">
        <authorList>
            <person name="Kallberg Y."/>
            <person name="Tangrot J."/>
            <person name="Rosling A."/>
        </authorList>
    </citation>
    <scope>NUCLEOTIDE SEQUENCE</scope>
    <source>
        <strain evidence="1">FL130A</strain>
    </source>
</reference>
<dbReference type="Proteomes" id="UP000789508">
    <property type="component" value="Unassembled WGS sequence"/>
</dbReference>
<evidence type="ECO:0000313" key="1">
    <source>
        <dbReference type="EMBL" id="CAG8772812.1"/>
    </source>
</evidence>
<evidence type="ECO:0000313" key="2">
    <source>
        <dbReference type="Proteomes" id="UP000789508"/>
    </source>
</evidence>
<dbReference type="OrthoDB" id="8954335at2759"/>
<accession>A0A9N9NUF5</accession>
<proteinExistence type="predicted"/>
<dbReference type="EMBL" id="CAJVPS010053591">
    <property type="protein sequence ID" value="CAG8772812.1"/>
    <property type="molecule type" value="Genomic_DNA"/>
</dbReference>
<feature type="non-terminal residue" evidence="1">
    <location>
        <position position="76"/>
    </location>
</feature>
<feature type="non-terminal residue" evidence="1">
    <location>
        <position position="1"/>
    </location>
</feature>
<gene>
    <name evidence="1" type="ORF">ALEPTO_LOCUS14241</name>
</gene>
<dbReference type="AlphaFoldDB" id="A0A9N9NUF5"/>
<name>A0A9N9NUF5_9GLOM</name>
<protein>
    <submittedName>
        <fullName evidence="1">1312_t:CDS:1</fullName>
    </submittedName>
</protein>